<proteinExistence type="predicted"/>
<evidence type="ECO:0000313" key="2">
    <source>
        <dbReference type="Proteomes" id="UP000078430"/>
    </source>
</evidence>
<accession>A0ABM6ARA5</accession>
<name>A0ABM6ARA5_BORHE</name>
<dbReference type="Proteomes" id="UP000078430">
    <property type="component" value="Plasmid megaplasmid"/>
</dbReference>
<dbReference type="EMBL" id="CP014350">
    <property type="protein sequence ID" value="ANA43730.1"/>
    <property type="molecule type" value="Genomic_DNA"/>
</dbReference>
<dbReference type="RefSeq" id="WP_020732424.1">
    <property type="nucleotide sequence ID" value="NZ_CP014350.1"/>
</dbReference>
<keyword evidence="2" id="KW-1185">Reference proteome</keyword>
<evidence type="ECO:0000313" key="1">
    <source>
        <dbReference type="EMBL" id="ANA43730.1"/>
    </source>
</evidence>
<dbReference type="Pfam" id="PF07341">
    <property type="entry name" value="DUF1473"/>
    <property type="match status" value="1"/>
</dbReference>
<dbReference type="InterPro" id="IPR009941">
    <property type="entry name" value="DUF1473"/>
</dbReference>
<gene>
    <name evidence="1" type="ORF">AXX13_A0430</name>
</gene>
<sequence length="137" mass="16240">MRYKLKILTKFQTYGYILRDISMYDWDSILGFDASQETLRRELNSLPVLKRISSLMISQSFFDEFYEIISTNREHSFLYKYQLPTIFFAVQYSLVEKLAGLKEPSLVYVESSQDANGTFIKYPHIDDRWNYKDLVSG</sequence>
<reference evidence="1 2" key="2">
    <citation type="journal article" date="2016" name="Genome Announc.">
        <title>Chromosome and Plasmids of the Tick-Borne Relapsing Fever Agent Borrelia hermsii.</title>
        <authorList>
            <person name="Barbour A.G."/>
        </authorList>
    </citation>
    <scope>NUCLEOTIDE SEQUENCE [LARGE SCALE GENOMIC DNA]</scope>
    <source>
        <strain evidence="1 2">HS1</strain>
    </source>
</reference>
<protein>
    <submittedName>
        <fullName evidence="1">Uncharacterized protein</fullName>
    </submittedName>
</protein>
<reference evidence="1 2" key="1">
    <citation type="journal article" date="2013" name="J. Bacteriol.">
        <title>Large linear plasmids of Borrelia species that cause relapsing fever.</title>
        <authorList>
            <person name="Miller S.C."/>
            <person name="Porcella S.F."/>
            <person name="Raffel S.J."/>
            <person name="Schwan T.G."/>
            <person name="Barbour A.G."/>
        </authorList>
    </citation>
    <scope>NUCLEOTIDE SEQUENCE [LARGE SCALE GENOMIC DNA]</scope>
    <source>
        <strain evidence="1 2">HS1</strain>
    </source>
</reference>
<organism evidence="1 2">
    <name type="scientific">Borrelia hermsii HS1</name>
    <dbReference type="NCBI Taxonomy" id="1867252"/>
    <lineage>
        <taxon>Bacteria</taxon>
        <taxon>Pseudomonadati</taxon>
        <taxon>Spirochaetota</taxon>
        <taxon>Spirochaetia</taxon>
        <taxon>Spirochaetales</taxon>
        <taxon>Borreliaceae</taxon>
        <taxon>Borrelia</taxon>
    </lineage>
</organism>
<keyword evidence="1" id="KW-0614">Plasmid</keyword>
<geneLocation type="plasmid" evidence="1 2">
    <name>megaplasmid</name>
</geneLocation>
<dbReference type="GeneID" id="71843768"/>